<dbReference type="SMART" id="SM00419">
    <property type="entry name" value="HTH_CRP"/>
    <property type="match status" value="1"/>
</dbReference>
<evidence type="ECO:0000259" key="2">
    <source>
        <dbReference type="PROSITE" id="PS51063"/>
    </source>
</evidence>
<feature type="compositionally biased region" description="Basic and acidic residues" evidence="1">
    <location>
        <begin position="40"/>
        <end position="55"/>
    </location>
</feature>
<dbReference type="PRINTS" id="PR00034">
    <property type="entry name" value="HTHCRP"/>
</dbReference>
<sequence>MESGILLASRWPATDRAFRIARRSAGGALVRSHALKRRRAGPDGRSRFRRSDVRSEIAPAGRPGNRLETRAICSARTRSCLRSPDEYRASLGTSASPLLLELFTRYRAQWPGNRIEEMALPLTQEQIGDETGLTFVHVNRVLSSLRKEGIVQFQYRRLRILNPDKLIEVAGVDVEIAKAWLDQNSSRSDDRRRTT</sequence>
<evidence type="ECO:0000313" key="4">
    <source>
        <dbReference type="Proteomes" id="UP000704467"/>
    </source>
</evidence>
<dbReference type="Pfam" id="PF13545">
    <property type="entry name" value="HTH_Crp_2"/>
    <property type="match status" value="1"/>
</dbReference>
<dbReference type="Proteomes" id="UP000704467">
    <property type="component" value="Unassembled WGS sequence"/>
</dbReference>
<accession>A0ABX1DQU5</accession>
<dbReference type="SUPFAM" id="SSF46785">
    <property type="entry name" value="Winged helix' DNA-binding domain"/>
    <property type="match status" value="1"/>
</dbReference>
<reference evidence="3 4" key="1">
    <citation type="submission" date="2020-03" db="EMBL/GenBank/DDBJ databases">
        <title>Whole genome sequencing of clinical and environmental type strains of Ochrobactrum.</title>
        <authorList>
            <person name="Dharne M."/>
        </authorList>
    </citation>
    <scope>NUCLEOTIDE SEQUENCE [LARGE SCALE GENOMIC DNA]</scope>
    <source>
        <strain evidence="3 4">CIP 109452</strain>
    </source>
</reference>
<evidence type="ECO:0000256" key="1">
    <source>
        <dbReference type="SAM" id="MobiDB-lite"/>
    </source>
</evidence>
<feature type="region of interest" description="Disordered" evidence="1">
    <location>
        <begin position="38"/>
        <end position="61"/>
    </location>
</feature>
<dbReference type="InterPro" id="IPR036388">
    <property type="entry name" value="WH-like_DNA-bd_sf"/>
</dbReference>
<organism evidence="3 4">
    <name type="scientific">Brucella haematophila</name>
    <dbReference type="NCBI Taxonomy" id="419474"/>
    <lineage>
        <taxon>Bacteria</taxon>
        <taxon>Pseudomonadati</taxon>
        <taxon>Pseudomonadota</taxon>
        <taxon>Alphaproteobacteria</taxon>
        <taxon>Hyphomicrobiales</taxon>
        <taxon>Brucellaceae</taxon>
        <taxon>Brucella/Ochrobactrum group</taxon>
        <taxon>Brucella</taxon>
    </lineage>
</organism>
<name>A0ABX1DQU5_9HYPH</name>
<dbReference type="InterPro" id="IPR036390">
    <property type="entry name" value="WH_DNA-bd_sf"/>
</dbReference>
<comment type="caution">
    <text evidence="3">The sequence shown here is derived from an EMBL/GenBank/DDBJ whole genome shotgun (WGS) entry which is preliminary data.</text>
</comment>
<feature type="domain" description="HTH crp-type" evidence="2">
    <location>
        <begin position="89"/>
        <end position="164"/>
    </location>
</feature>
<gene>
    <name evidence="3" type="ORF">HED55_25740</name>
</gene>
<dbReference type="EMBL" id="JAAVLN010000004">
    <property type="protein sequence ID" value="NKC05322.1"/>
    <property type="molecule type" value="Genomic_DNA"/>
</dbReference>
<dbReference type="InterPro" id="IPR012318">
    <property type="entry name" value="HTH_CRP"/>
</dbReference>
<dbReference type="Gene3D" id="1.10.10.10">
    <property type="entry name" value="Winged helix-like DNA-binding domain superfamily/Winged helix DNA-binding domain"/>
    <property type="match status" value="1"/>
</dbReference>
<protein>
    <submittedName>
        <fullName evidence="3">Winged helix-turn-helix domain-containing protein</fullName>
    </submittedName>
</protein>
<keyword evidence="4" id="KW-1185">Reference proteome</keyword>
<dbReference type="PROSITE" id="PS51063">
    <property type="entry name" value="HTH_CRP_2"/>
    <property type="match status" value="1"/>
</dbReference>
<proteinExistence type="predicted"/>
<evidence type="ECO:0000313" key="3">
    <source>
        <dbReference type="EMBL" id="NKC05322.1"/>
    </source>
</evidence>